<evidence type="ECO:0000256" key="5">
    <source>
        <dbReference type="SAM" id="Phobius"/>
    </source>
</evidence>
<keyword evidence="4 5" id="KW-0472">Membrane</keyword>
<dbReference type="Proteomes" id="UP000589896">
    <property type="component" value="Unassembled WGS sequence"/>
</dbReference>
<reference evidence="6 7" key="1">
    <citation type="submission" date="2020-07" db="EMBL/GenBank/DDBJ databases">
        <title>isolation of Luteimonas sp. SJ-16.</title>
        <authorList>
            <person name="Huang X.-X."/>
            <person name="Xu L."/>
            <person name="Sun J.-Q."/>
        </authorList>
    </citation>
    <scope>NUCLEOTIDE SEQUENCE [LARGE SCALE GENOMIC DNA]</scope>
    <source>
        <strain evidence="6 7">SJ-16</strain>
    </source>
</reference>
<dbReference type="EMBL" id="JACCJZ010000013">
    <property type="protein sequence ID" value="NYZ62419.1"/>
    <property type="molecule type" value="Genomic_DNA"/>
</dbReference>
<protein>
    <submittedName>
        <fullName evidence="6">VirB3 family type IV secretion system protein</fullName>
    </submittedName>
</protein>
<keyword evidence="2 5" id="KW-0812">Transmembrane</keyword>
<gene>
    <name evidence="6" type="ORF">H0E82_06535</name>
</gene>
<comment type="caution">
    <text evidence="6">The sequence shown here is derived from an EMBL/GenBank/DDBJ whole genome shotgun (WGS) entry which is preliminary data.</text>
</comment>
<dbReference type="PROSITE" id="PS51257">
    <property type="entry name" value="PROKAR_LIPOPROTEIN"/>
    <property type="match status" value="1"/>
</dbReference>
<dbReference type="Pfam" id="PF05101">
    <property type="entry name" value="VirB3"/>
    <property type="match status" value="1"/>
</dbReference>
<dbReference type="GO" id="GO:0016020">
    <property type="term" value="C:membrane"/>
    <property type="evidence" value="ECO:0007669"/>
    <property type="project" value="UniProtKB-SubCell"/>
</dbReference>
<organism evidence="6 7">
    <name type="scientific">Luteimonas deserti</name>
    <dbReference type="NCBI Taxonomy" id="2752306"/>
    <lineage>
        <taxon>Bacteria</taxon>
        <taxon>Pseudomonadati</taxon>
        <taxon>Pseudomonadota</taxon>
        <taxon>Gammaproteobacteria</taxon>
        <taxon>Lysobacterales</taxon>
        <taxon>Lysobacteraceae</taxon>
        <taxon>Luteimonas</taxon>
    </lineage>
</organism>
<sequence length="105" mass="12426">MRKNVLFRGCTRPAMFLGVPYMPFAIAAGACLLLTFYINMFFLALLPVVIMVMRQMARRDEMIFRLLGLRWMFRAKVRNIRHHNGMWVFTPNAYRDRIHDGARES</sequence>
<evidence type="ECO:0000313" key="6">
    <source>
        <dbReference type="EMBL" id="NYZ62419.1"/>
    </source>
</evidence>
<feature type="transmembrane region" description="Helical" evidence="5">
    <location>
        <begin position="24"/>
        <end position="52"/>
    </location>
</feature>
<evidence type="ECO:0000313" key="7">
    <source>
        <dbReference type="Proteomes" id="UP000589896"/>
    </source>
</evidence>
<comment type="subcellular location">
    <subcellularLocation>
        <location evidence="1">Membrane</location>
    </subcellularLocation>
</comment>
<keyword evidence="7" id="KW-1185">Reference proteome</keyword>
<evidence type="ECO:0000256" key="2">
    <source>
        <dbReference type="ARBA" id="ARBA00022692"/>
    </source>
</evidence>
<dbReference type="RefSeq" id="WP_180544635.1">
    <property type="nucleotide sequence ID" value="NZ_JACCJZ010000013.1"/>
</dbReference>
<evidence type="ECO:0000256" key="3">
    <source>
        <dbReference type="ARBA" id="ARBA00022989"/>
    </source>
</evidence>
<dbReference type="InterPro" id="IPR007792">
    <property type="entry name" value="T4SS_VirB3/TrbD/AvhB"/>
</dbReference>
<keyword evidence="3 5" id="KW-1133">Transmembrane helix</keyword>
<proteinExistence type="predicted"/>
<name>A0A7Z0TVN0_9GAMM</name>
<accession>A0A7Z0TVN0</accession>
<evidence type="ECO:0000256" key="4">
    <source>
        <dbReference type="ARBA" id="ARBA00023136"/>
    </source>
</evidence>
<evidence type="ECO:0000256" key="1">
    <source>
        <dbReference type="ARBA" id="ARBA00004370"/>
    </source>
</evidence>
<dbReference type="AlphaFoldDB" id="A0A7Z0TVN0"/>